<feature type="compositionally biased region" description="Polar residues" evidence="1">
    <location>
        <begin position="1"/>
        <end position="11"/>
    </location>
</feature>
<evidence type="ECO:0000313" key="2">
    <source>
        <dbReference type="Proteomes" id="UP000887566"/>
    </source>
</evidence>
<sequence>MRRRAINTSPNEALRRQFPAAAVPNSQRRATARSLAARATTRSTTAPFVDARPLVHAAHVQSTPSNRNAALRPSPTVPSPAVVHLAHGP</sequence>
<dbReference type="WBParaSite" id="PSAMB.scaffold766size41716.g8600.t1">
    <property type="protein sequence ID" value="PSAMB.scaffold766size41716.g8600.t1"/>
    <property type="gene ID" value="PSAMB.scaffold766size41716.g8600"/>
</dbReference>
<evidence type="ECO:0000256" key="1">
    <source>
        <dbReference type="SAM" id="MobiDB-lite"/>
    </source>
</evidence>
<evidence type="ECO:0000313" key="3">
    <source>
        <dbReference type="WBParaSite" id="PSAMB.scaffold766size41716.g8600.t1"/>
    </source>
</evidence>
<organism evidence="2 3">
    <name type="scientific">Plectus sambesii</name>
    <dbReference type="NCBI Taxonomy" id="2011161"/>
    <lineage>
        <taxon>Eukaryota</taxon>
        <taxon>Metazoa</taxon>
        <taxon>Ecdysozoa</taxon>
        <taxon>Nematoda</taxon>
        <taxon>Chromadorea</taxon>
        <taxon>Plectida</taxon>
        <taxon>Plectina</taxon>
        <taxon>Plectoidea</taxon>
        <taxon>Plectidae</taxon>
        <taxon>Plectus</taxon>
    </lineage>
</organism>
<dbReference type="AlphaFoldDB" id="A0A914XGT4"/>
<accession>A0A914XGT4</accession>
<feature type="region of interest" description="Disordered" evidence="1">
    <location>
        <begin position="62"/>
        <end position="89"/>
    </location>
</feature>
<feature type="region of interest" description="Disordered" evidence="1">
    <location>
        <begin position="1"/>
        <end position="29"/>
    </location>
</feature>
<proteinExistence type="predicted"/>
<name>A0A914XGT4_9BILA</name>
<keyword evidence="2" id="KW-1185">Reference proteome</keyword>
<protein>
    <submittedName>
        <fullName evidence="3">Uncharacterized protein</fullName>
    </submittedName>
</protein>
<reference evidence="3" key="1">
    <citation type="submission" date="2022-11" db="UniProtKB">
        <authorList>
            <consortium name="WormBaseParasite"/>
        </authorList>
    </citation>
    <scope>IDENTIFICATION</scope>
</reference>
<dbReference type="Proteomes" id="UP000887566">
    <property type="component" value="Unplaced"/>
</dbReference>